<feature type="compositionally biased region" description="Basic and acidic residues" evidence="6">
    <location>
        <begin position="236"/>
        <end position="252"/>
    </location>
</feature>
<evidence type="ECO:0000256" key="2">
    <source>
        <dbReference type="ARBA" id="ARBA00022741"/>
    </source>
</evidence>
<feature type="compositionally biased region" description="Low complexity" evidence="6">
    <location>
        <begin position="363"/>
        <end position="375"/>
    </location>
</feature>
<accession>A0AAN8F8E9</accession>
<feature type="region of interest" description="Disordered" evidence="6">
    <location>
        <begin position="1"/>
        <end position="145"/>
    </location>
</feature>
<evidence type="ECO:0000313" key="8">
    <source>
        <dbReference type="EMBL" id="KAK5953216.1"/>
    </source>
</evidence>
<evidence type="ECO:0000313" key="9">
    <source>
        <dbReference type="Proteomes" id="UP001316803"/>
    </source>
</evidence>
<dbReference type="Gene3D" id="1.10.510.10">
    <property type="entry name" value="Transferase(Phosphotransferase) domain 1"/>
    <property type="match status" value="1"/>
</dbReference>
<dbReference type="GO" id="GO:0004674">
    <property type="term" value="F:protein serine/threonine kinase activity"/>
    <property type="evidence" value="ECO:0007669"/>
    <property type="project" value="UniProtKB-EC"/>
</dbReference>
<dbReference type="FunFam" id="3.30.200.20:FF:000611">
    <property type="entry name" value="Protein kinase, putative"/>
    <property type="match status" value="1"/>
</dbReference>
<gene>
    <name evidence="8" type="primary">SWE1</name>
    <name evidence="8" type="ORF">OHC33_005784</name>
</gene>
<feature type="compositionally biased region" description="Basic and acidic residues" evidence="6">
    <location>
        <begin position="376"/>
        <end position="394"/>
    </location>
</feature>
<feature type="compositionally biased region" description="Polar residues" evidence="6">
    <location>
        <begin position="261"/>
        <end position="305"/>
    </location>
</feature>
<feature type="region of interest" description="Disordered" evidence="6">
    <location>
        <begin position="544"/>
        <end position="757"/>
    </location>
</feature>
<feature type="compositionally biased region" description="Polar residues" evidence="6">
    <location>
        <begin position="552"/>
        <end position="565"/>
    </location>
</feature>
<feature type="region of interest" description="Disordered" evidence="6">
    <location>
        <begin position="234"/>
        <end position="333"/>
    </location>
</feature>
<keyword evidence="2" id="KW-0547">Nucleotide-binding</keyword>
<feature type="compositionally biased region" description="Basic and acidic residues" evidence="6">
    <location>
        <begin position="25"/>
        <end position="38"/>
    </location>
</feature>
<dbReference type="GO" id="GO:0005524">
    <property type="term" value="F:ATP binding"/>
    <property type="evidence" value="ECO:0007669"/>
    <property type="project" value="UniProtKB-KW"/>
</dbReference>
<dbReference type="PROSITE" id="PS50011">
    <property type="entry name" value="PROTEIN_KINASE_DOM"/>
    <property type="match status" value="1"/>
</dbReference>
<dbReference type="SMART" id="SM00220">
    <property type="entry name" value="S_TKc"/>
    <property type="match status" value="1"/>
</dbReference>
<comment type="caution">
    <text evidence="8">The sequence shown here is derived from an EMBL/GenBank/DDBJ whole genome shotgun (WGS) entry which is preliminary data.</text>
</comment>
<dbReference type="GO" id="GO:0005634">
    <property type="term" value="C:nucleus"/>
    <property type="evidence" value="ECO:0007669"/>
    <property type="project" value="TreeGrafter"/>
</dbReference>
<keyword evidence="9" id="KW-1185">Reference proteome</keyword>
<dbReference type="GO" id="GO:0110031">
    <property type="term" value="P:negative regulation of G2/MI transition of meiotic cell cycle"/>
    <property type="evidence" value="ECO:0007669"/>
    <property type="project" value="TreeGrafter"/>
</dbReference>
<dbReference type="Gene3D" id="3.30.200.20">
    <property type="entry name" value="Phosphorylase Kinase, domain 1"/>
    <property type="match status" value="1"/>
</dbReference>
<dbReference type="InterPro" id="IPR050339">
    <property type="entry name" value="CC_SR_Kinase"/>
</dbReference>
<dbReference type="SUPFAM" id="SSF56112">
    <property type="entry name" value="Protein kinase-like (PK-like)"/>
    <property type="match status" value="1"/>
</dbReference>
<dbReference type="InterPro" id="IPR008271">
    <property type="entry name" value="Ser/Thr_kinase_AS"/>
</dbReference>
<keyword evidence="1 8" id="KW-0808">Transferase</keyword>
<name>A0AAN8F8E9_9EURO</name>
<dbReference type="GO" id="GO:0005737">
    <property type="term" value="C:cytoplasm"/>
    <property type="evidence" value="ECO:0007669"/>
    <property type="project" value="TreeGrafter"/>
</dbReference>
<dbReference type="AlphaFoldDB" id="A0AAN8F8E9"/>
<sequence length="1152" mass="127825">MLTSYSPQREGGGMMQLHSPTHNNHHYDPHSAIREIRRSLSRSPSKPYNFRSSIQSGTPYQPSPLSPSRKSASENFLGFQSMSSPNATRSAQPGRIQRPTLRRTAQTISTMRTRTSPKSPSKRTLTESNEPTHYSQALRKRSSAEIDADDMDFLVEEDKENISKHNEEQIMSWKTAQTKQEKRRSGGLLSEIAPMSPMKRNDGVMNIDQDDFISPSAKRRSLHAPSTLDFSIFESDNLREGEQRSQDDHDWFRNIPMSPASRFSTIPKRSSSLRKSTLQQRQSDRSSPLRLNNFTDLRQNWSEGTPNAKKPSRTSLNLPAPHRDSPFSSQGDLLNASIHPMISSQEPSQETLQFRHPLAATMTQSSSSTGSVQDDSPTHEPPKRVDRSKSHDFSKSLPIGAFRPQLEQDSQSTQVSSQGSFATPGAFKTVKPHPAAFMSTGLISKKNRNINEADAGLPKAHMPDTPCKKQTMMFPPPKAQVKPMNAAIRNLKAPIAAPNSPSEAPFGVTRTTPFPWASRSSNLFSLQAKKSLARKASFASLASIEADDKPRSQSPSVPGDSQSTEGYPPTPTKPIALHEERFSSISPSPQHVMSRPDPDMSSQAPNFTTRKLSPIQASPDSVDGDSDSVMDDSPSARLKPSRLLKVKAEPVPYHVQSRRSRPLDSPTPLSRKSVNSKSLSSPVDTRTKLARSPVTPHLTEAEDSSPHTPLEAVFPPDPSTLSISGKHERPVTRNGNHQFSPYIPETPTGPKEYFGNFSNRPSLNLNAPELSDVDPSLSSRFEKVELAGSGEFSQVYRVAERPQPSPFRNSFVNARSSSRNSLPEKVWAVKKSRHPYSGPKDRARKIHEVDVLKALGHNDHILSFNDSWEDRGHLYIQTEFCEEGTLDVFLMHAGVKARIDDFRIWKILLELSQGVKHIHDMGYIHLDLKPANILITFEGVLKIGDFGMATKWPAKAGIEGEGDREYIGPEILMGRFDKPADVFALGLIMLEIAGNVALPDNGTSWQKLRNGDMSDVPSLTFSSEDSILRDAIGNPMEDEEDSEDEGVRVIHGTQDKIVAPSPATKATQMARRGELVQPPSFMTDPMHEGALDNLVRWMILPNPDERPQIGQVLESTGVQWAEYRRRAGATIFEGNWGPADHVLAEDTEMIDM</sequence>
<feature type="compositionally biased region" description="Low complexity" evidence="6">
    <location>
        <begin position="669"/>
        <end position="681"/>
    </location>
</feature>
<dbReference type="PANTHER" id="PTHR11042">
    <property type="entry name" value="EUKARYOTIC TRANSLATION INITIATION FACTOR 2-ALPHA KINASE EIF2-ALPHA KINASE -RELATED"/>
    <property type="match status" value="1"/>
</dbReference>
<dbReference type="InterPro" id="IPR011009">
    <property type="entry name" value="Kinase-like_dom_sf"/>
</dbReference>
<dbReference type="Proteomes" id="UP001316803">
    <property type="component" value="Unassembled WGS sequence"/>
</dbReference>
<feature type="domain" description="Protein kinase" evidence="7">
    <location>
        <begin position="781"/>
        <end position="1121"/>
    </location>
</feature>
<dbReference type="PROSITE" id="PS00108">
    <property type="entry name" value="PROTEIN_KINASE_ST"/>
    <property type="match status" value="1"/>
</dbReference>
<feature type="region of interest" description="Disordered" evidence="6">
    <location>
        <begin position="361"/>
        <end position="427"/>
    </location>
</feature>
<protein>
    <submittedName>
        <fullName evidence="8">Mitosis inhibitor protein kinase swe1</fullName>
        <ecNumber evidence="8">2.7.11.1</ecNumber>
    </submittedName>
</protein>
<keyword evidence="4" id="KW-0067">ATP-binding</keyword>
<feature type="compositionally biased region" description="Polar residues" evidence="6">
    <location>
        <begin position="407"/>
        <end position="421"/>
    </location>
</feature>
<dbReference type="PANTHER" id="PTHR11042:SF196">
    <property type="entry name" value="MITOSIS INHIBITOR PROTEIN KINASE SWE1"/>
    <property type="match status" value="1"/>
</dbReference>
<feature type="compositionally biased region" description="Polar residues" evidence="6">
    <location>
        <begin position="103"/>
        <end position="135"/>
    </location>
</feature>
<reference evidence="8 9" key="1">
    <citation type="submission" date="2022-12" db="EMBL/GenBank/DDBJ databases">
        <title>Genomic features and morphological characterization of a novel Knufia sp. strain isolated from spacecraft assembly facility.</title>
        <authorList>
            <person name="Teixeira M."/>
            <person name="Chander A.M."/>
            <person name="Stajich J.E."/>
            <person name="Venkateswaran K."/>
        </authorList>
    </citation>
    <scope>NUCLEOTIDE SEQUENCE [LARGE SCALE GENOMIC DNA]</scope>
    <source>
        <strain evidence="8 9">FJI-L2-BK-P2</strain>
    </source>
</reference>
<feature type="compositionally biased region" description="Polar residues" evidence="6">
    <location>
        <begin position="41"/>
        <end position="60"/>
    </location>
</feature>
<comment type="similarity">
    <text evidence="5">Belongs to the protein kinase superfamily. Ser/Thr protein kinase family. GCN2 subfamily.</text>
</comment>
<proteinExistence type="inferred from homology"/>
<dbReference type="GO" id="GO:0004713">
    <property type="term" value="F:protein tyrosine kinase activity"/>
    <property type="evidence" value="ECO:0007669"/>
    <property type="project" value="TreeGrafter"/>
</dbReference>
<evidence type="ECO:0000256" key="3">
    <source>
        <dbReference type="ARBA" id="ARBA00022777"/>
    </source>
</evidence>
<dbReference type="InterPro" id="IPR000719">
    <property type="entry name" value="Prot_kinase_dom"/>
</dbReference>
<evidence type="ECO:0000259" key="7">
    <source>
        <dbReference type="PROSITE" id="PS50011"/>
    </source>
</evidence>
<evidence type="ECO:0000256" key="4">
    <source>
        <dbReference type="ARBA" id="ARBA00022840"/>
    </source>
</evidence>
<dbReference type="Pfam" id="PF00069">
    <property type="entry name" value="Pkinase"/>
    <property type="match status" value="1"/>
</dbReference>
<dbReference type="EMBL" id="JAKLMC020000012">
    <property type="protein sequence ID" value="KAK5953216.1"/>
    <property type="molecule type" value="Genomic_DNA"/>
</dbReference>
<feature type="compositionally biased region" description="Polar residues" evidence="6">
    <location>
        <begin position="66"/>
        <end position="91"/>
    </location>
</feature>
<feature type="compositionally biased region" description="Polar residues" evidence="6">
    <location>
        <begin position="600"/>
        <end position="611"/>
    </location>
</feature>
<dbReference type="CDD" id="cd14052">
    <property type="entry name" value="PTKc_Wee1_fungi"/>
    <property type="match status" value="1"/>
</dbReference>
<keyword evidence="3" id="KW-0418">Kinase</keyword>
<evidence type="ECO:0000256" key="1">
    <source>
        <dbReference type="ARBA" id="ARBA00022679"/>
    </source>
</evidence>
<dbReference type="FunFam" id="1.10.510.10:FF:000536">
    <property type="entry name" value="Cyclin-dependent kinase WEE1"/>
    <property type="match status" value="1"/>
</dbReference>
<dbReference type="EC" id="2.7.11.1" evidence="8"/>
<evidence type="ECO:0000256" key="5">
    <source>
        <dbReference type="ARBA" id="ARBA00037982"/>
    </source>
</evidence>
<evidence type="ECO:0000256" key="6">
    <source>
        <dbReference type="SAM" id="MobiDB-lite"/>
    </source>
</evidence>
<organism evidence="8 9">
    <name type="scientific">Knufia fluminis</name>
    <dbReference type="NCBI Taxonomy" id="191047"/>
    <lineage>
        <taxon>Eukaryota</taxon>
        <taxon>Fungi</taxon>
        <taxon>Dikarya</taxon>
        <taxon>Ascomycota</taxon>
        <taxon>Pezizomycotina</taxon>
        <taxon>Eurotiomycetes</taxon>
        <taxon>Chaetothyriomycetidae</taxon>
        <taxon>Chaetothyriales</taxon>
        <taxon>Trichomeriaceae</taxon>
        <taxon>Knufia</taxon>
    </lineage>
</organism>